<dbReference type="InterPro" id="IPR014001">
    <property type="entry name" value="Helicase_ATP-bd"/>
</dbReference>
<dbReference type="InterPro" id="IPR014014">
    <property type="entry name" value="RNA_helicase_DEAD_Q_motif"/>
</dbReference>
<dbReference type="AlphaFoldDB" id="A0A851GGF4"/>
<dbReference type="Gene3D" id="3.40.50.300">
    <property type="entry name" value="P-loop containing nucleotide triphosphate hydrolases"/>
    <property type="match status" value="2"/>
</dbReference>
<dbReference type="GO" id="GO:0005829">
    <property type="term" value="C:cytosol"/>
    <property type="evidence" value="ECO:0007669"/>
    <property type="project" value="TreeGrafter"/>
</dbReference>
<feature type="compositionally biased region" description="Basic and acidic residues" evidence="8">
    <location>
        <begin position="399"/>
        <end position="408"/>
    </location>
</feature>
<sequence length="436" mass="48583">MSFTTLGLQARILQAVDDAGYQEATPIQAKTIPVIMQGKDLIGLAQTGTGKTAAFTLPLLSELCQQSHDEAVRASRVLIVAPTRELVAQINQSIRTYGKYTNLRTVMVTGGASERHQIEKLASGADVVIATPGRLLALMEAGHASFGKLTHLVLDEADRMLDMGFFPDIYEIVSRLPKRRQSLLFSATFPHQVEKLSKEILRSPMTIEIGNRSNPADTVKQELYPVEQHLKTDLLVSLLEDHQLFSVIAFVRTKEAVDTLTKDLKAEGISAEAIHGERSQNHRYRTLRDFKASKIRVLVATDIAARGLDIPDVTHVVNYDFPEQSDDYIHRIGRTGRAGSEGNAITFLTSANGEKLRKLERQIGRTLPKKYREGFNYKVPAPDDEDERRPYHQPKPKRHSADRYERSARAKAKKTAGKKTSGRGKSGPGGQRKKRR</sequence>
<comment type="similarity">
    <text evidence="5 7">Belongs to the DEAD box helicase family.</text>
</comment>
<dbReference type="PROSITE" id="PS00039">
    <property type="entry name" value="DEAD_ATP_HELICASE"/>
    <property type="match status" value="1"/>
</dbReference>
<dbReference type="SMART" id="SM00490">
    <property type="entry name" value="HELICc"/>
    <property type="match status" value="1"/>
</dbReference>
<keyword evidence="4 7" id="KW-0067">ATP-binding</keyword>
<keyword evidence="3 7" id="KW-0347">Helicase</keyword>
<feature type="compositionally biased region" description="Basic residues" evidence="8">
    <location>
        <begin position="409"/>
        <end position="422"/>
    </location>
</feature>
<dbReference type="RefSeq" id="WP_178933699.1">
    <property type="nucleotide sequence ID" value="NZ_JACBAZ010000006.1"/>
</dbReference>
<dbReference type="PANTHER" id="PTHR47959:SF13">
    <property type="entry name" value="ATP-DEPENDENT RNA HELICASE RHLE"/>
    <property type="match status" value="1"/>
</dbReference>
<evidence type="ECO:0000256" key="2">
    <source>
        <dbReference type="ARBA" id="ARBA00022801"/>
    </source>
</evidence>
<keyword evidence="13" id="KW-1185">Reference proteome</keyword>
<evidence type="ECO:0000313" key="12">
    <source>
        <dbReference type="EMBL" id="NWK56868.1"/>
    </source>
</evidence>
<evidence type="ECO:0000256" key="6">
    <source>
        <dbReference type="PROSITE-ProRule" id="PRU00552"/>
    </source>
</evidence>
<dbReference type="PROSITE" id="PS51194">
    <property type="entry name" value="HELICASE_CTER"/>
    <property type="match status" value="1"/>
</dbReference>
<name>A0A851GGF4_9BACT</name>
<evidence type="ECO:0000256" key="4">
    <source>
        <dbReference type="ARBA" id="ARBA00022840"/>
    </source>
</evidence>
<dbReference type="InterPro" id="IPR044742">
    <property type="entry name" value="DEAD/DEAH_RhlB"/>
</dbReference>
<dbReference type="CDD" id="cd18787">
    <property type="entry name" value="SF2_C_DEAD"/>
    <property type="match status" value="1"/>
</dbReference>
<dbReference type="InterPro" id="IPR001650">
    <property type="entry name" value="Helicase_C-like"/>
</dbReference>
<keyword evidence="1 7" id="KW-0547">Nucleotide-binding</keyword>
<dbReference type="GO" id="GO:0003724">
    <property type="term" value="F:RNA helicase activity"/>
    <property type="evidence" value="ECO:0007669"/>
    <property type="project" value="InterPro"/>
</dbReference>
<dbReference type="Pfam" id="PF00271">
    <property type="entry name" value="Helicase_C"/>
    <property type="match status" value="1"/>
</dbReference>
<evidence type="ECO:0000256" key="1">
    <source>
        <dbReference type="ARBA" id="ARBA00022741"/>
    </source>
</evidence>
<accession>A0A851GGF4</accession>
<evidence type="ECO:0000256" key="3">
    <source>
        <dbReference type="ARBA" id="ARBA00022806"/>
    </source>
</evidence>
<feature type="region of interest" description="Disordered" evidence="8">
    <location>
        <begin position="374"/>
        <end position="436"/>
    </location>
</feature>
<evidence type="ECO:0000256" key="5">
    <source>
        <dbReference type="ARBA" id="ARBA00038437"/>
    </source>
</evidence>
<evidence type="ECO:0000313" key="13">
    <source>
        <dbReference type="Proteomes" id="UP000557872"/>
    </source>
</evidence>
<dbReference type="PROSITE" id="PS51192">
    <property type="entry name" value="HELICASE_ATP_BIND_1"/>
    <property type="match status" value="1"/>
</dbReference>
<dbReference type="PROSITE" id="PS51195">
    <property type="entry name" value="Q_MOTIF"/>
    <property type="match status" value="1"/>
</dbReference>
<dbReference type="InterPro" id="IPR027417">
    <property type="entry name" value="P-loop_NTPase"/>
</dbReference>
<evidence type="ECO:0000256" key="8">
    <source>
        <dbReference type="SAM" id="MobiDB-lite"/>
    </source>
</evidence>
<reference evidence="12 13" key="1">
    <citation type="submission" date="2020-07" db="EMBL/GenBank/DDBJ databases">
        <title>Roseicoccus Jingziensis gen. nov., sp. nov., isolated from coastal seawater.</title>
        <authorList>
            <person name="Feng X."/>
        </authorList>
    </citation>
    <scope>NUCLEOTIDE SEQUENCE [LARGE SCALE GENOMIC DNA]</scope>
    <source>
        <strain evidence="12 13">N1E253</strain>
    </source>
</reference>
<dbReference type="InterPro" id="IPR050079">
    <property type="entry name" value="DEAD_box_RNA_helicase"/>
</dbReference>
<dbReference type="GO" id="GO:0005524">
    <property type="term" value="F:ATP binding"/>
    <property type="evidence" value="ECO:0007669"/>
    <property type="project" value="UniProtKB-KW"/>
</dbReference>
<dbReference type="PANTHER" id="PTHR47959">
    <property type="entry name" value="ATP-DEPENDENT RNA HELICASE RHLE-RELATED"/>
    <property type="match status" value="1"/>
</dbReference>
<gene>
    <name evidence="12" type="ORF">HW115_14690</name>
</gene>
<organism evidence="12 13">
    <name type="scientific">Oceaniferula marina</name>
    <dbReference type="NCBI Taxonomy" id="2748318"/>
    <lineage>
        <taxon>Bacteria</taxon>
        <taxon>Pseudomonadati</taxon>
        <taxon>Verrucomicrobiota</taxon>
        <taxon>Verrucomicrobiia</taxon>
        <taxon>Verrucomicrobiales</taxon>
        <taxon>Verrucomicrobiaceae</taxon>
        <taxon>Oceaniferula</taxon>
    </lineage>
</organism>
<dbReference type="SUPFAM" id="SSF52540">
    <property type="entry name" value="P-loop containing nucleoside triphosphate hydrolases"/>
    <property type="match status" value="1"/>
</dbReference>
<dbReference type="EMBL" id="JACBAZ010000006">
    <property type="protein sequence ID" value="NWK56868.1"/>
    <property type="molecule type" value="Genomic_DNA"/>
</dbReference>
<proteinExistence type="inferred from homology"/>
<dbReference type="InterPro" id="IPR011545">
    <property type="entry name" value="DEAD/DEAH_box_helicase_dom"/>
</dbReference>
<comment type="caution">
    <text evidence="12">The sequence shown here is derived from an EMBL/GenBank/DDBJ whole genome shotgun (WGS) entry which is preliminary data.</text>
</comment>
<feature type="domain" description="Helicase C-terminal" evidence="10">
    <location>
        <begin position="230"/>
        <end position="387"/>
    </location>
</feature>
<dbReference type="GO" id="GO:0003676">
    <property type="term" value="F:nucleic acid binding"/>
    <property type="evidence" value="ECO:0007669"/>
    <property type="project" value="InterPro"/>
</dbReference>
<evidence type="ECO:0000259" key="9">
    <source>
        <dbReference type="PROSITE" id="PS51192"/>
    </source>
</evidence>
<dbReference type="Pfam" id="PF00270">
    <property type="entry name" value="DEAD"/>
    <property type="match status" value="1"/>
</dbReference>
<feature type="domain" description="DEAD-box RNA helicase Q" evidence="11">
    <location>
        <begin position="1"/>
        <end position="29"/>
    </location>
</feature>
<dbReference type="SMART" id="SM00487">
    <property type="entry name" value="DEXDc"/>
    <property type="match status" value="1"/>
</dbReference>
<dbReference type="InterPro" id="IPR000629">
    <property type="entry name" value="RNA-helicase_DEAD-box_CS"/>
</dbReference>
<dbReference type="CDD" id="cd00268">
    <property type="entry name" value="DEADc"/>
    <property type="match status" value="1"/>
</dbReference>
<feature type="domain" description="Helicase ATP-binding" evidence="9">
    <location>
        <begin position="32"/>
        <end position="207"/>
    </location>
</feature>
<protein>
    <submittedName>
        <fullName evidence="12">DEAD/DEAH box helicase</fullName>
    </submittedName>
</protein>
<feature type="short sequence motif" description="Q motif" evidence="6">
    <location>
        <begin position="1"/>
        <end position="29"/>
    </location>
</feature>
<evidence type="ECO:0000256" key="7">
    <source>
        <dbReference type="RuleBase" id="RU000492"/>
    </source>
</evidence>
<evidence type="ECO:0000259" key="10">
    <source>
        <dbReference type="PROSITE" id="PS51194"/>
    </source>
</evidence>
<dbReference type="GO" id="GO:0016787">
    <property type="term" value="F:hydrolase activity"/>
    <property type="evidence" value="ECO:0007669"/>
    <property type="project" value="UniProtKB-KW"/>
</dbReference>
<keyword evidence="2 7" id="KW-0378">Hydrolase</keyword>
<dbReference type="Proteomes" id="UP000557872">
    <property type="component" value="Unassembled WGS sequence"/>
</dbReference>
<evidence type="ECO:0000259" key="11">
    <source>
        <dbReference type="PROSITE" id="PS51195"/>
    </source>
</evidence>